<protein>
    <submittedName>
        <fullName evidence="1">11293_t:CDS:1</fullName>
    </submittedName>
</protein>
<keyword evidence="2" id="KW-1185">Reference proteome</keyword>
<dbReference type="Proteomes" id="UP000789702">
    <property type="component" value="Unassembled WGS sequence"/>
</dbReference>
<name>A0ACA9QSU6_9GLOM</name>
<proteinExistence type="predicted"/>
<evidence type="ECO:0000313" key="2">
    <source>
        <dbReference type="Proteomes" id="UP000789702"/>
    </source>
</evidence>
<feature type="non-terminal residue" evidence="1">
    <location>
        <position position="48"/>
    </location>
</feature>
<evidence type="ECO:0000313" key="1">
    <source>
        <dbReference type="EMBL" id="CAG8760811.1"/>
    </source>
</evidence>
<gene>
    <name evidence="1" type="ORF">DHETER_LOCUS15245</name>
</gene>
<comment type="caution">
    <text evidence="1">The sequence shown here is derived from an EMBL/GenBank/DDBJ whole genome shotgun (WGS) entry which is preliminary data.</text>
</comment>
<dbReference type="EMBL" id="CAJVPU010051180">
    <property type="protein sequence ID" value="CAG8760811.1"/>
    <property type="molecule type" value="Genomic_DNA"/>
</dbReference>
<sequence length="48" mass="5155">PGSIGLDISFPGFSHVYGIPQHASSLSLKETRGGIGAYSDPYRLYNLD</sequence>
<organism evidence="1 2">
    <name type="scientific">Dentiscutata heterogama</name>
    <dbReference type="NCBI Taxonomy" id="1316150"/>
    <lineage>
        <taxon>Eukaryota</taxon>
        <taxon>Fungi</taxon>
        <taxon>Fungi incertae sedis</taxon>
        <taxon>Mucoromycota</taxon>
        <taxon>Glomeromycotina</taxon>
        <taxon>Glomeromycetes</taxon>
        <taxon>Diversisporales</taxon>
        <taxon>Gigasporaceae</taxon>
        <taxon>Dentiscutata</taxon>
    </lineage>
</organism>
<reference evidence="1" key="1">
    <citation type="submission" date="2021-06" db="EMBL/GenBank/DDBJ databases">
        <authorList>
            <person name="Kallberg Y."/>
            <person name="Tangrot J."/>
            <person name="Rosling A."/>
        </authorList>
    </citation>
    <scope>NUCLEOTIDE SEQUENCE</scope>
    <source>
        <strain evidence="1">IL203A</strain>
    </source>
</reference>
<accession>A0ACA9QSU6</accession>
<feature type="non-terminal residue" evidence="1">
    <location>
        <position position="1"/>
    </location>
</feature>